<evidence type="ECO:0000313" key="1">
    <source>
        <dbReference type="EMBL" id="SBT36545.1"/>
    </source>
</evidence>
<reference evidence="3 4" key="2">
    <citation type="submission" date="2016-05" db="EMBL/GenBank/DDBJ databases">
        <authorList>
            <person name="Naeem Raeece"/>
        </authorList>
    </citation>
    <scope>NUCLEOTIDE SEQUENCE [LARGE SCALE GENOMIC DNA]</scope>
</reference>
<protein>
    <submittedName>
        <fullName evidence="2">Uncharacterized protein</fullName>
    </submittedName>
</protein>
<reference evidence="2" key="1">
    <citation type="submission" date="2016-05" db="EMBL/GenBank/DDBJ databases">
        <authorList>
            <person name="Lavstsen T."/>
            <person name="Jespersen J.S."/>
        </authorList>
    </citation>
    <scope>NUCLEOTIDE SEQUENCE [LARGE SCALE GENOMIC DNA]</scope>
</reference>
<accession>A0A1A8YZB4</accession>
<dbReference type="Proteomes" id="UP000078550">
    <property type="component" value="Unassembled WGS sequence"/>
</dbReference>
<sequence length="149" mass="17083">MADAVSVVAVRDRGGVTAELHVEKDEGCYPSLLFFSHILCHFCHSLDVIISHILKLTQSRNGILHTRPLKGKHIAFYDINSKDTLQNFPSPYFVHIRYDYPSIFITQKKELPNIVNGYVKKKKKKKKDNISSMSFFSPIARFPFMSHVS</sequence>
<proteinExistence type="predicted"/>
<dbReference type="AlphaFoldDB" id="A0A1A8YZB4"/>
<keyword evidence="4" id="KW-1185">Reference proteome</keyword>
<evidence type="ECO:0000313" key="2">
    <source>
        <dbReference type="EMBL" id="SBT36945.1"/>
    </source>
</evidence>
<dbReference type="EMBL" id="FLRD01000097">
    <property type="protein sequence ID" value="SBT36545.1"/>
    <property type="molecule type" value="Genomic_DNA"/>
</dbReference>
<evidence type="ECO:0000313" key="3">
    <source>
        <dbReference type="Proteomes" id="UP000078550"/>
    </source>
</evidence>
<evidence type="ECO:0000313" key="4">
    <source>
        <dbReference type="Proteomes" id="UP000078555"/>
    </source>
</evidence>
<gene>
    <name evidence="1" type="ORF">POVWA1_032920</name>
    <name evidence="2" type="ORF">POVWA2_032540</name>
</gene>
<organism evidence="2 3">
    <name type="scientific">Plasmodium ovale wallikeri</name>
    <dbReference type="NCBI Taxonomy" id="864142"/>
    <lineage>
        <taxon>Eukaryota</taxon>
        <taxon>Sar</taxon>
        <taxon>Alveolata</taxon>
        <taxon>Apicomplexa</taxon>
        <taxon>Aconoidasida</taxon>
        <taxon>Haemosporida</taxon>
        <taxon>Plasmodiidae</taxon>
        <taxon>Plasmodium</taxon>
        <taxon>Plasmodium (Plasmodium)</taxon>
    </lineage>
</organism>
<dbReference type="EMBL" id="FLRE01000127">
    <property type="protein sequence ID" value="SBT36945.1"/>
    <property type="molecule type" value="Genomic_DNA"/>
</dbReference>
<name>A0A1A8YZB4_PLAOA</name>
<dbReference type="Proteomes" id="UP000078555">
    <property type="component" value="Unassembled WGS sequence"/>
</dbReference>